<dbReference type="Proteomes" id="UP000765509">
    <property type="component" value="Unassembled WGS sequence"/>
</dbReference>
<dbReference type="Gene3D" id="1.10.340.70">
    <property type="match status" value="1"/>
</dbReference>
<dbReference type="EMBL" id="AVOT02023401">
    <property type="protein sequence ID" value="MBW0513407.1"/>
    <property type="molecule type" value="Genomic_DNA"/>
</dbReference>
<proteinExistence type="predicted"/>
<dbReference type="Gene3D" id="2.40.70.10">
    <property type="entry name" value="Acid Proteases"/>
    <property type="match status" value="1"/>
</dbReference>
<evidence type="ECO:0000256" key="7">
    <source>
        <dbReference type="ARBA" id="ARBA00022918"/>
    </source>
</evidence>
<feature type="region of interest" description="Disordered" evidence="8">
    <location>
        <begin position="1"/>
        <end position="35"/>
    </location>
</feature>
<dbReference type="PANTHER" id="PTHR37984:SF5">
    <property type="entry name" value="PROTEIN NYNRIN-LIKE"/>
    <property type="match status" value="1"/>
</dbReference>
<dbReference type="InterPro" id="IPR021109">
    <property type="entry name" value="Peptidase_aspartic_dom_sf"/>
</dbReference>
<evidence type="ECO:0000256" key="3">
    <source>
        <dbReference type="ARBA" id="ARBA00022695"/>
    </source>
</evidence>
<keyword evidence="5" id="KW-0255">Endonuclease</keyword>
<dbReference type="Pfam" id="PF00078">
    <property type="entry name" value="RVT_1"/>
    <property type="match status" value="1"/>
</dbReference>
<dbReference type="EC" id="2.7.7.49" evidence="1"/>
<dbReference type="OrthoDB" id="2507294at2759"/>
<dbReference type="InterPro" id="IPR043128">
    <property type="entry name" value="Rev_trsase/Diguanyl_cyclase"/>
</dbReference>
<keyword evidence="6" id="KW-0378">Hydrolase</keyword>
<evidence type="ECO:0000256" key="8">
    <source>
        <dbReference type="SAM" id="MobiDB-lite"/>
    </source>
</evidence>
<feature type="domain" description="Reverse transcriptase" evidence="9">
    <location>
        <begin position="679"/>
        <end position="834"/>
    </location>
</feature>
<dbReference type="InterPro" id="IPR050951">
    <property type="entry name" value="Retrovirus_Pol_polyprotein"/>
</dbReference>
<feature type="region of interest" description="Disordered" evidence="8">
    <location>
        <begin position="341"/>
        <end position="367"/>
    </location>
</feature>
<dbReference type="SUPFAM" id="SSF56672">
    <property type="entry name" value="DNA/RNA polymerases"/>
    <property type="match status" value="1"/>
</dbReference>
<dbReference type="PANTHER" id="PTHR37984">
    <property type="entry name" value="PROTEIN CBG26694"/>
    <property type="match status" value="1"/>
</dbReference>
<dbReference type="Gene3D" id="3.10.10.10">
    <property type="entry name" value="HIV Type 1 Reverse Transcriptase, subunit A, domain 1"/>
    <property type="match status" value="1"/>
</dbReference>
<name>A0A9Q3E920_9BASI</name>
<evidence type="ECO:0000259" key="9">
    <source>
        <dbReference type="Pfam" id="PF00078"/>
    </source>
</evidence>
<dbReference type="InterPro" id="IPR000477">
    <property type="entry name" value="RT_dom"/>
</dbReference>
<dbReference type="InterPro" id="IPR041373">
    <property type="entry name" value="RT_RNaseH"/>
</dbReference>
<dbReference type="AlphaFoldDB" id="A0A9Q3E920"/>
<dbReference type="InterPro" id="IPR043502">
    <property type="entry name" value="DNA/RNA_pol_sf"/>
</dbReference>
<evidence type="ECO:0000256" key="5">
    <source>
        <dbReference type="ARBA" id="ARBA00022759"/>
    </source>
</evidence>
<keyword evidence="4" id="KW-0540">Nuclease</keyword>
<organism evidence="11 12">
    <name type="scientific">Austropuccinia psidii MF-1</name>
    <dbReference type="NCBI Taxonomy" id="1389203"/>
    <lineage>
        <taxon>Eukaryota</taxon>
        <taxon>Fungi</taxon>
        <taxon>Dikarya</taxon>
        <taxon>Basidiomycota</taxon>
        <taxon>Pucciniomycotina</taxon>
        <taxon>Pucciniomycetes</taxon>
        <taxon>Pucciniales</taxon>
        <taxon>Sphaerophragmiaceae</taxon>
        <taxon>Austropuccinia</taxon>
    </lineage>
</organism>
<keyword evidence="7" id="KW-0695">RNA-directed DNA polymerase</keyword>
<evidence type="ECO:0000313" key="12">
    <source>
        <dbReference type="Proteomes" id="UP000765509"/>
    </source>
</evidence>
<dbReference type="Pfam" id="PF17917">
    <property type="entry name" value="RT_RNaseH"/>
    <property type="match status" value="1"/>
</dbReference>
<accession>A0A9Q3E920</accession>
<dbReference type="FunFam" id="3.30.70.270:FF:000020">
    <property type="entry name" value="Transposon Tf2-6 polyprotein-like Protein"/>
    <property type="match status" value="1"/>
</dbReference>
<reference evidence="11" key="1">
    <citation type="submission" date="2021-03" db="EMBL/GenBank/DDBJ databases">
        <title>Draft genome sequence of rust myrtle Austropuccinia psidii MF-1, a brazilian biotype.</title>
        <authorList>
            <person name="Quecine M.C."/>
            <person name="Pachon D.M.R."/>
            <person name="Bonatelli M.L."/>
            <person name="Correr F.H."/>
            <person name="Franceschini L.M."/>
            <person name="Leite T.F."/>
            <person name="Margarido G.R.A."/>
            <person name="Almeida C.A."/>
            <person name="Ferrarezi J.A."/>
            <person name="Labate C.A."/>
        </authorList>
    </citation>
    <scope>NUCLEOTIDE SEQUENCE</scope>
    <source>
        <strain evidence="11">MF-1</strain>
    </source>
</reference>
<feature type="domain" description="Reverse transcriptase RNase H-like" evidence="10">
    <location>
        <begin position="923"/>
        <end position="1031"/>
    </location>
</feature>
<protein>
    <recommendedName>
        <fullName evidence="1">RNA-directed DNA polymerase</fullName>
        <ecNumber evidence="1">2.7.7.49</ecNumber>
    </recommendedName>
</protein>
<evidence type="ECO:0000256" key="2">
    <source>
        <dbReference type="ARBA" id="ARBA00022679"/>
    </source>
</evidence>
<dbReference type="CDD" id="cd09274">
    <property type="entry name" value="RNase_HI_RT_Ty3"/>
    <property type="match status" value="1"/>
</dbReference>
<keyword evidence="2" id="KW-0808">Transferase</keyword>
<sequence length="1187" mass="137737">MDKIVENFQEGHAQLRKASKEINRRPNLVSEEQHKSKRDWDCLDKDINKPFNVYHSIKPQPQGHVMYNPYHKDEIKPDAMLINKEIFPSQYQDGDNMSYSENEAFKQLPEASIWPKFSGTGEYDHMELIDYIDGIFIDVPSTPDYWITARLNTSFKGHASIWYTEMKEIHGRRNRQWWKSQIIQMYSNGTWIWQKTMSFENSKYSVNKDPYEWFLRQSKRLKAIDPQINIQMRNHKLLTQLPGELEHAVKCRCDQNCTLDDIANTLQDIRKRTDIGKFTRYKSSGFKEKQPFRVEFKDKPKERVAKVAKKRNSCHNCGSTDHYSNNFSKAKKKVYAIEKVPEEGSTTEDSESDSMGNAIRDLSDDDQDPREEFLVEYQEETPLEIQDIQLEAGMPQDTANKNLCKHTQYAQTFLVTPTKGMAYTHGTATKMTVCIDNAQHPLIIDSGAHCSIVAREYLDNHFPHWEKQLLPTKAKSFKSASGKMTSIGTIIKEIIIPHRKGNIRLNPEFVVLNDAHIQGFLLGTDYQRMYGIDIYNSKNRHITIGTNKEKKFSLDIYHISSQDPLEELLNEFREGQFSTTLTSKQKLSLLKMLRKNRPAFAIGEEPLGKIKGHDIELYLDVERPYPPMLRRPPYPASLETRKEIEKHINELLDMDVIRKIGHNEIVEITTPVLITWHDGKSRLCGDFRALNNYTKADRYPIPRIPHALDKLAKAKYITKMDCMKGFHQNGVKPNSMKLLRIICHMGIYEYTRMPFGIKNAPAHFQRMMDTIFQEEILEGWMVVYIDDIIIYSETWEDHVQYIDRVLSKCTPINLKISLKKCNFGQQELLALGHKVSGLSLAIDQNKVAAVLQKPVPKSIKEMQSFLGFASYYRSHIKNFTHITSSLYKLCSKDVVFEITKERRDAYETIKYELTNAPVLILPDFELPFKLYIDAACSQGLGSALHQRQIVDGEPREGVICYISRRLRDSEARYGATHTECLCLVWALEKLHYYLEGAVFEVYTDCTALKSLLSMKTTNRHMLRWRIAIQEYRGKMTIIYKEDRKKNFRFSEWAPGSGTLESGNTDSEETETPILGISSAELHNDFVSAVPKSYAKHKQCGTLLQLLQQRYKSPELESQLEEPWLRAYKDNKFFLVDGLLYHREKHTSALTVVDRHHISLILQECHDCPYMGHMSEDRPKERVASTAW</sequence>
<evidence type="ECO:0000259" key="10">
    <source>
        <dbReference type="Pfam" id="PF17917"/>
    </source>
</evidence>
<dbReference type="GO" id="GO:0004519">
    <property type="term" value="F:endonuclease activity"/>
    <property type="evidence" value="ECO:0007669"/>
    <property type="project" value="UniProtKB-KW"/>
</dbReference>
<dbReference type="GO" id="GO:0016787">
    <property type="term" value="F:hydrolase activity"/>
    <property type="evidence" value="ECO:0007669"/>
    <property type="project" value="UniProtKB-KW"/>
</dbReference>
<evidence type="ECO:0000256" key="6">
    <source>
        <dbReference type="ARBA" id="ARBA00022801"/>
    </source>
</evidence>
<dbReference type="Gene3D" id="3.30.70.270">
    <property type="match status" value="2"/>
</dbReference>
<comment type="caution">
    <text evidence="11">The sequence shown here is derived from an EMBL/GenBank/DDBJ whole genome shotgun (WGS) entry which is preliminary data.</text>
</comment>
<evidence type="ECO:0000256" key="4">
    <source>
        <dbReference type="ARBA" id="ARBA00022722"/>
    </source>
</evidence>
<keyword evidence="12" id="KW-1185">Reference proteome</keyword>
<dbReference type="GO" id="GO:0003964">
    <property type="term" value="F:RNA-directed DNA polymerase activity"/>
    <property type="evidence" value="ECO:0007669"/>
    <property type="project" value="UniProtKB-KW"/>
</dbReference>
<evidence type="ECO:0000313" key="11">
    <source>
        <dbReference type="EMBL" id="MBW0513407.1"/>
    </source>
</evidence>
<gene>
    <name evidence="11" type="ORF">O181_053122</name>
</gene>
<evidence type="ECO:0000256" key="1">
    <source>
        <dbReference type="ARBA" id="ARBA00012493"/>
    </source>
</evidence>
<keyword evidence="3" id="KW-0548">Nucleotidyltransferase</keyword>
<dbReference type="CDD" id="cd01647">
    <property type="entry name" value="RT_LTR"/>
    <property type="match status" value="1"/>
</dbReference>